<organism evidence="1 2">
    <name type="scientific">Hyphomonas oceanitis SCH89</name>
    <dbReference type="NCBI Taxonomy" id="1280953"/>
    <lineage>
        <taxon>Bacteria</taxon>
        <taxon>Pseudomonadati</taxon>
        <taxon>Pseudomonadota</taxon>
        <taxon>Alphaproteobacteria</taxon>
        <taxon>Hyphomonadales</taxon>
        <taxon>Hyphomonadaceae</taxon>
        <taxon>Hyphomonas</taxon>
    </lineage>
</organism>
<proteinExistence type="predicted"/>
<accession>A0A059G7N6</accession>
<dbReference type="AlphaFoldDB" id="A0A059G7N6"/>
<dbReference type="RefSeq" id="WP_035538347.1">
    <property type="nucleotide sequence ID" value="NZ_ARYL01000014.1"/>
</dbReference>
<keyword evidence="2" id="KW-1185">Reference proteome</keyword>
<gene>
    <name evidence="1" type="ORF">HOC_10799</name>
</gene>
<dbReference type="Proteomes" id="UP000024942">
    <property type="component" value="Unassembled WGS sequence"/>
</dbReference>
<protein>
    <submittedName>
        <fullName evidence="1">Uncharacterized protein</fullName>
    </submittedName>
</protein>
<comment type="caution">
    <text evidence="1">The sequence shown here is derived from an EMBL/GenBank/DDBJ whole genome shotgun (WGS) entry which is preliminary data.</text>
</comment>
<dbReference type="PATRIC" id="fig|1280953.3.peg.2179"/>
<evidence type="ECO:0000313" key="1">
    <source>
        <dbReference type="EMBL" id="KDA02478.1"/>
    </source>
</evidence>
<name>A0A059G7N6_9PROT</name>
<sequence>MNAENIMWRLAQLSSLPFQERYVIGGRADEYVIDTELLENIDWLKYLVRRPGERAQLTNVQLATLEDLFDYIDAHSAEALSGKSRQDAAALIRGSEVWNEMRAKAASALEAFGVSADLTVDEIDRMSE</sequence>
<evidence type="ECO:0000313" key="2">
    <source>
        <dbReference type="Proteomes" id="UP000024942"/>
    </source>
</evidence>
<reference evidence="1 2" key="1">
    <citation type="journal article" date="2014" name="Antonie Van Leeuwenhoek">
        <title>Hyphomonas beringensis sp. nov. and Hyphomonas chukchiensis sp. nov., isolated from surface seawater of the Bering Sea and Chukchi Sea.</title>
        <authorList>
            <person name="Li C."/>
            <person name="Lai Q."/>
            <person name="Li G."/>
            <person name="Dong C."/>
            <person name="Wang J."/>
            <person name="Liao Y."/>
            <person name="Shao Z."/>
        </authorList>
    </citation>
    <scope>NUCLEOTIDE SEQUENCE [LARGE SCALE GENOMIC DNA]</scope>
    <source>
        <strain evidence="1 2">SCH89</strain>
    </source>
</reference>
<dbReference type="EMBL" id="ARYL01000014">
    <property type="protein sequence ID" value="KDA02478.1"/>
    <property type="molecule type" value="Genomic_DNA"/>
</dbReference>